<comment type="similarity">
    <text evidence="2">Belongs to the DODA-type extradiol aromatic ring-opening dioxygenase family.</text>
</comment>
<sequence>MDSYIAPSLFVNHGGGPLPVLGEKNNQDMADALRNVSNLVDLKRVKAIILITAHREEDVVTISSGERHNLIYDYSNFPPESYALTYEAVGDPVLAGRLHGAFGKANITSRLDDKRGWDHGVFIPMLLINPKANIPIVQVSILKNQSARDHFNIGRVLREFRKEGIAVFGSGMSFHNMGAFKRARVVNDEVVVNDLFDKFLNDVCLGVRETEDIFDWETAPQGLESHPLNEADHLMPLIVNIGAGDSPGRRVFSSVYLKKFKLSGFIWE</sequence>
<evidence type="ECO:0000256" key="3">
    <source>
        <dbReference type="ARBA" id="ARBA00022723"/>
    </source>
</evidence>
<dbReference type="PANTHER" id="PTHR30096">
    <property type="entry name" value="4,5-DOPA DIOXYGENASE EXTRADIOL-LIKE PROTEIN"/>
    <property type="match status" value="1"/>
</dbReference>
<dbReference type="Proteomes" id="UP001497472">
    <property type="component" value="Unassembled WGS sequence"/>
</dbReference>
<comment type="cofactor">
    <cofactor evidence="1">
        <name>Zn(2+)</name>
        <dbReference type="ChEBI" id="CHEBI:29105"/>
    </cofactor>
</comment>
<keyword evidence="3" id="KW-0479">Metal-binding</keyword>
<evidence type="ECO:0000259" key="6">
    <source>
        <dbReference type="Pfam" id="PF02900"/>
    </source>
</evidence>
<evidence type="ECO:0000313" key="8">
    <source>
        <dbReference type="Proteomes" id="UP001497472"/>
    </source>
</evidence>
<evidence type="ECO:0000313" key="7">
    <source>
        <dbReference type="EMBL" id="CAK1556027.1"/>
    </source>
</evidence>
<keyword evidence="8" id="KW-1185">Reference proteome</keyword>
<evidence type="ECO:0000256" key="2">
    <source>
        <dbReference type="ARBA" id="ARBA00007581"/>
    </source>
</evidence>
<gene>
    <name evidence="7" type="ORF">LNINA_LOCUS14802</name>
</gene>
<proteinExistence type="inferred from homology"/>
<evidence type="ECO:0000256" key="4">
    <source>
        <dbReference type="ARBA" id="ARBA00022833"/>
    </source>
</evidence>
<keyword evidence="5" id="KW-0560">Oxidoreductase</keyword>
<dbReference type="Pfam" id="PF02900">
    <property type="entry name" value="LigB"/>
    <property type="match status" value="1"/>
</dbReference>
<organism evidence="7 8">
    <name type="scientific">Leptosia nina</name>
    <dbReference type="NCBI Taxonomy" id="320188"/>
    <lineage>
        <taxon>Eukaryota</taxon>
        <taxon>Metazoa</taxon>
        <taxon>Ecdysozoa</taxon>
        <taxon>Arthropoda</taxon>
        <taxon>Hexapoda</taxon>
        <taxon>Insecta</taxon>
        <taxon>Pterygota</taxon>
        <taxon>Neoptera</taxon>
        <taxon>Endopterygota</taxon>
        <taxon>Lepidoptera</taxon>
        <taxon>Glossata</taxon>
        <taxon>Ditrysia</taxon>
        <taxon>Papilionoidea</taxon>
        <taxon>Pieridae</taxon>
        <taxon>Pierinae</taxon>
        <taxon>Leptosia</taxon>
    </lineage>
</organism>
<dbReference type="PIRSF" id="PIRSF006157">
    <property type="entry name" value="Doxgns_DODA"/>
    <property type="match status" value="1"/>
</dbReference>
<dbReference type="EMBL" id="CAVLEF010000281">
    <property type="protein sequence ID" value="CAK1556027.1"/>
    <property type="molecule type" value="Genomic_DNA"/>
</dbReference>
<dbReference type="GO" id="GO:0016702">
    <property type="term" value="F:oxidoreductase activity, acting on single donors with incorporation of molecular oxygen, incorporation of two atoms of oxygen"/>
    <property type="evidence" value="ECO:0007669"/>
    <property type="project" value="UniProtKB-ARBA"/>
</dbReference>
<dbReference type="CDD" id="cd07363">
    <property type="entry name" value="45_DOPA_Dioxygenase"/>
    <property type="match status" value="1"/>
</dbReference>
<evidence type="ECO:0000256" key="1">
    <source>
        <dbReference type="ARBA" id="ARBA00001947"/>
    </source>
</evidence>
<dbReference type="GO" id="GO:0008270">
    <property type="term" value="F:zinc ion binding"/>
    <property type="evidence" value="ECO:0007669"/>
    <property type="project" value="InterPro"/>
</dbReference>
<keyword evidence="4" id="KW-0862">Zinc</keyword>
<comment type="caution">
    <text evidence="7">The sequence shown here is derived from an EMBL/GenBank/DDBJ whole genome shotgun (WGS) entry which is preliminary data.</text>
</comment>
<dbReference type="AlphaFoldDB" id="A0AAV1K4R3"/>
<dbReference type="Gene3D" id="3.40.830.10">
    <property type="entry name" value="LigB-like"/>
    <property type="match status" value="1"/>
</dbReference>
<feature type="domain" description="Extradiol ring-cleavage dioxygenase class III enzyme subunit B" evidence="6">
    <location>
        <begin position="23"/>
        <end position="246"/>
    </location>
</feature>
<dbReference type="GO" id="GO:0008198">
    <property type="term" value="F:ferrous iron binding"/>
    <property type="evidence" value="ECO:0007669"/>
    <property type="project" value="InterPro"/>
</dbReference>
<reference evidence="7 8" key="1">
    <citation type="submission" date="2023-11" db="EMBL/GenBank/DDBJ databases">
        <authorList>
            <person name="Okamura Y."/>
        </authorList>
    </citation>
    <scope>NUCLEOTIDE SEQUENCE [LARGE SCALE GENOMIC DNA]</scope>
</reference>
<protein>
    <recommendedName>
        <fullName evidence="6">Extradiol ring-cleavage dioxygenase class III enzyme subunit B domain-containing protein</fullName>
    </recommendedName>
</protein>
<dbReference type="SUPFAM" id="SSF53213">
    <property type="entry name" value="LigB-like"/>
    <property type="match status" value="1"/>
</dbReference>
<name>A0AAV1K4R3_9NEOP</name>
<accession>A0AAV1K4R3</accession>
<evidence type="ECO:0000256" key="5">
    <source>
        <dbReference type="ARBA" id="ARBA00023002"/>
    </source>
</evidence>
<dbReference type="PANTHER" id="PTHR30096:SF0">
    <property type="entry name" value="4,5-DOPA DIOXYGENASE EXTRADIOL-LIKE PROTEIN"/>
    <property type="match status" value="1"/>
</dbReference>
<dbReference type="InterPro" id="IPR004183">
    <property type="entry name" value="Xdiol_dOase_suB"/>
</dbReference>
<dbReference type="InterPro" id="IPR014436">
    <property type="entry name" value="Extradiol_dOase_DODA"/>
</dbReference>